<evidence type="ECO:0000313" key="6">
    <source>
        <dbReference type="Ensembl" id="ENSEBUP00000005780.1"/>
    </source>
</evidence>
<dbReference type="GO" id="GO:0016787">
    <property type="term" value="F:hydrolase activity"/>
    <property type="evidence" value="ECO:0007669"/>
    <property type="project" value="UniProtKB-KW"/>
</dbReference>
<evidence type="ECO:0000256" key="3">
    <source>
        <dbReference type="PIRSR" id="PIRSR600407-1"/>
    </source>
</evidence>
<evidence type="ECO:0000313" key="7">
    <source>
        <dbReference type="Proteomes" id="UP000694388"/>
    </source>
</evidence>
<accession>A0A8C4NF92</accession>
<keyword evidence="4" id="KW-0067">ATP-binding</keyword>
<evidence type="ECO:0000256" key="1">
    <source>
        <dbReference type="ARBA" id="ARBA00009283"/>
    </source>
</evidence>
<keyword evidence="2" id="KW-0378">Hydrolase</keyword>
<dbReference type="PANTHER" id="PTHR11782">
    <property type="entry name" value="ADENOSINE/GUANOSINE DIPHOSPHATASE"/>
    <property type="match status" value="1"/>
</dbReference>
<protein>
    <submittedName>
        <fullName evidence="6">Ectonucleoside triphosphate diphosphohydrolase 5b</fullName>
    </submittedName>
</protein>
<dbReference type="Gene3D" id="3.30.420.150">
    <property type="entry name" value="Exopolyphosphatase. Domain 2"/>
    <property type="match status" value="1"/>
</dbReference>
<dbReference type="Gene3D" id="3.30.420.40">
    <property type="match status" value="2"/>
</dbReference>
<comment type="similarity">
    <text evidence="1">Belongs to the GDA1/CD39 NTPase family.</text>
</comment>
<organism evidence="6 7">
    <name type="scientific">Eptatretus burgeri</name>
    <name type="common">Inshore hagfish</name>
    <dbReference type="NCBI Taxonomy" id="7764"/>
    <lineage>
        <taxon>Eukaryota</taxon>
        <taxon>Metazoa</taxon>
        <taxon>Chordata</taxon>
        <taxon>Craniata</taxon>
        <taxon>Vertebrata</taxon>
        <taxon>Cyclostomata</taxon>
        <taxon>Myxini</taxon>
        <taxon>Myxiniformes</taxon>
        <taxon>Myxinidae</taxon>
        <taxon>Eptatretinae</taxon>
        <taxon>Eptatretus</taxon>
    </lineage>
</organism>
<reference evidence="6" key="2">
    <citation type="submission" date="2025-09" db="UniProtKB">
        <authorList>
            <consortium name="Ensembl"/>
        </authorList>
    </citation>
    <scope>IDENTIFICATION</scope>
</reference>
<feature type="active site" description="Proton acceptor" evidence="3">
    <location>
        <position position="203"/>
    </location>
</feature>
<dbReference type="PANTHER" id="PTHR11782:SF127">
    <property type="entry name" value="NTPASE, ISOFORM F"/>
    <property type="match status" value="1"/>
</dbReference>
<dbReference type="Pfam" id="PF01150">
    <property type="entry name" value="GDA1_CD39"/>
    <property type="match status" value="2"/>
</dbReference>
<dbReference type="GeneTree" id="ENSGT01150000286963"/>
<dbReference type="Ensembl" id="ENSEBUT00000006224.1">
    <property type="protein sequence ID" value="ENSEBUP00000005780.1"/>
    <property type="gene ID" value="ENSEBUG00000003902.1"/>
</dbReference>
<name>A0A8C4NF92_EPTBU</name>
<evidence type="ECO:0000256" key="5">
    <source>
        <dbReference type="SAM" id="SignalP"/>
    </source>
</evidence>
<keyword evidence="5" id="KW-0732">Signal</keyword>
<dbReference type="GO" id="GO:0005524">
    <property type="term" value="F:ATP binding"/>
    <property type="evidence" value="ECO:0007669"/>
    <property type="project" value="UniProtKB-KW"/>
</dbReference>
<keyword evidence="4" id="KW-0547">Nucleotide-binding</keyword>
<dbReference type="OMA" id="ECREIAL"/>
<dbReference type="Proteomes" id="UP000694388">
    <property type="component" value="Unplaced"/>
</dbReference>
<dbReference type="AlphaFoldDB" id="A0A8C4NF92"/>
<sequence>MMGALFYVLCIAGATTAQNIMEEAFAARTGARLGSMGLNVNLGTGGQRFHVLVDAGSTGTRLHVFAFRSDAADGNLEFLHERFLSLEPGLSTYAKEPEKVSTVHQHFHNYLCCCCYLADQPRRHSFIPVQCVGPLRELLAFAQRHVPPPQWSRTPLALLATAGLRLLPTHRAHALLEQVRREFLHSPFIVNNDSVAIMNGSDEGFLAWLSINFLKGTLKKPFHESLGILDLGGGSTQICFHTQHKETIHSAPEGFVQLVQVSGASFTLYCPSYLGLGLMSARLAVLGGADSARAENLTNPCLPKGYNGEWRYGSTSYMLLGPREEERQGGYEACFESMKALVERKTHRTMEAPHVHFYAFSYYFDRAMDTSMIEGEAGRNLSIWEFNKKAKETCNQKDPKHPFLCMDLTYIAVLLLHGFNFASDTIIQIAKKVNSVETGWALGAALRHLQALDLLT</sequence>
<feature type="binding site" evidence="4">
    <location>
        <begin position="233"/>
        <end position="237"/>
    </location>
    <ligand>
        <name>ATP</name>
        <dbReference type="ChEBI" id="CHEBI:30616"/>
    </ligand>
</feature>
<evidence type="ECO:0000256" key="2">
    <source>
        <dbReference type="ARBA" id="ARBA00022801"/>
    </source>
</evidence>
<dbReference type="InterPro" id="IPR000407">
    <property type="entry name" value="GDA1_CD39_NTPase"/>
</dbReference>
<feature type="chain" id="PRO_5034599866" evidence="5">
    <location>
        <begin position="18"/>
        <end position="456"/>
    </location>
</feature>
<reference evidence="6" key="1">
    <citation type="submission" date="2025-08" db="UniProtKB">
        <authorList>
            <consortium name="Ensembl"/>
        </authorList>
    </citation>
    <scope>IDENTIFICATION</scope>
</reference>
<evidence type="ECO:0000256" key="4">
    <source>
        <dbReference type="PIRSR" id="PIRSR600407-2"/>
    </source>
</evidence>
<keyword evidence="7" id="KW-1185">Reference proteome</keyword>
<feature type="signal peptide" evidence="5">
    <location>
        <begin position="1"/>
        <end position="17"/>
    </location>
</feature>
<proteinExistence type="inferred from homology"/>